<reference evidence="9" key="1">
    <citation type="submission" date="2013-12" db="EMBL/GenBank/DDBJ databases">
        <authorList>
            <person name="Genoscope - CEA"/>
        </authorList>
    </citation>
    <scope>NUCLEOTIDE SEQUENCE</scope>
    <source>
        <strain evidence="9">CBS 1993</strain>
    </source>
</reference>
<evidence type="ECO:0000259" key="8">
    <source>
        <dbReference type="Pfam" id="PF02897"/>
    </source>
</evidence>
<gene>
    <name evidence="9" type="ORF">KUCA_T00005236001</name>
</gene>
<keyword evidence="5 6" id="KW-0720">Serine protease</keyword>
<keyword evidence="3 6" id="KW-0645">Protease</keyword>
<evidence type="ECO:0000256" key="2">
    <source>
        <dbReference type="ARBA" id="ARBA00005228"/>
    </source>
</evidence>
<dbReference type="GO" id="GO:0004252">
    <property type="term" value="F:serine-type endopeptidase activity"/>
    <property type="evidence" value="ECO:0007669"/>
    <property type="project" value="UniProtKB-UniRule"/>
</dbReference>
<feature type="domain" description="Peptidase S9 prolyl oligopeptidase catalytic" evidence="7">
    <location>
        <begin position="465"/>
        <end position="672"/>
    </location>
</feature>
<dbReference type="InterPro" id="IPR029058">
    <property type="entry name" value="AB_hydrolase_fold"/>
</dbReference>
<evidence type="ECO:0000313" key="9">
    <source>
        <dbReference type="EMBL" id="CDK29248.1"/>
    </source>
</evidence>
<comment type="similarity">
    <text evidence="2 6">Belongs to the peptidase S9A family.</text>
</comment>
<dbReference type="PANTHER" id="PTHR42881">
    <property type="entry name" value="PROLYL ENDOPEPTIDASE"/>
    <property type="match status" value="1"/>
</dbReference>
<dbReference type="PRINTS" id="PR00862">
    <property type="entry name" value="PROLIGOPTASE"/>
</dbReference>
<accession>W6MS71</accession>
<sequence length="673" mass="76589">MPSVPKPRRSSFVEEKFGIKVHDPYRWMEKDTEETKEYVESHNRLTDSYLPKSLIEHYAAKVEESFPKITYGAPRKYGEYYWWKVTDHVLDANYFVRSKSYSDPKPQTCFKVEDFGVNKSCEFFDCDHTGRYWVGGVQTNGSDWQEVRIFDAEEEKFLDDKLTDVKFTFRYPFTNENAGFFYHKLPGNQQGSNGSYGSLTVYYHRLHTQQSEDVLIWSDEVDFPIAECITDDGQIVFTASVGVDPEFKVFHAEVDSLIAGTAKFEAIDDSSTCSYFFLKAVGDKYYFQTNKNSPRNCIISWTKEDGFETVVSEHEEDTLKYSVAVGNKIMLMYMHDAADVIRLWSPEDGLVDVPDTGFSSVRLYSGSIKDHVGFLELEGYDSHPTVYAIDSTTNTAAKVRQQEESEDSDFVCERVSFPSFDGVEIGMFVSYYKSKRREHPPPVLLHAYGGFNVPEEPRYEPLWTTFLKELGGVLCVVNIRGGGEYGLAWWEAARGIKRQIGWNDYKAGAKFVVSSGITTRDYIVANGISNGGLLVSGCTMQNPELFGCVISDVGIHDLPRFDQFTFGHLWKGEYGDPSKEEDYKILTALSPYHNVKTQELPSLLFTTADNDDRVVPAHSLKMAAEVLYKNPQNKRPIALRMFKGTGHMMGKTTQMIVYESSEKLAFIHTQLGL</sequence>
<keyword evidence="4 6" id="KW-0378">Hydrolase</keyword>
<dbReference type="Gene3D" id="3.40.50.1820">
    <property type="entry name" value="alpha/beta hydrolase"/>
    <property type="match status" value="1"/>
</dbReference>
<evidence type="ECO:0000259" key="7">
    <source>
        <dbReference type="Pfam" id="PF00326"/>
    </source>
</evidence>
<dbReference type="OrthoDB" id="5049662at2759"/>
<dbReference type="EC" id="3.4.21.-" evidence="6"/>
<dbReference type="PANTHER" id="PTHR42881:SF2">
    <property type="entry name" value="PROLYL ENDOPEPTIDASE"/>
    <property type="match status" value="1"/>
</dbReference>
<evidence type="ECO:0000256" key="5">
    <source>
        <dbReference type="ARBA" id="ARBA00022825"/>
    </source>
</evidence>
<evidence type="ECO:0000313" key="10">
    <source>
        <dbReference type="Proteomes" id="UP000019384"/>
    </source>
</evidence>
<comment type="catalytic activity">
    <reaction evidence="1">
        <text>Hydrolysis of Pro-|-Xaa &gt;&gt; Ala-|-Xaa in oligopeptides.</text>
        <dbReference type="EC" id="3.4.21.26"/>
    </reaction>
</comment>
<dbReference type="InterPro" id="IPR001375">
    <property type="entry name" value="Peptidase_S9_cat"/>
</dbReference>
<dbReference type="GO" id="GO:0005829">
    <property type="term" value="C:cytosol"/>
    <property type="evidence" value="ECO:0007669"/>
    <property type="project" value="TreeGrafter"/>
</dbReference>
<dbReference type="Gene3D" id="2.130.10.120">
    <property type="entry name" value="Prolyl oligopeptidase, N-terminal domain"/>
    <property type="match status" value="1"/>
</dbReference>
<dbReference type="EMBL" id="HG793130">
    <property type="protein sequence ID" value="CDK29248.1"/>
    <property type="molecule type" value="Genomic_DNA"/>
</dbReference>
<dbReference type="InterPro" id="IPR002470">
    <property type="entry name" value="Peptidase_S9A"/>
</dbReference>
<evidence type="ECO:0000256" key="4">
    <source>
        <dbReference type="ARBA" id="ARBA00022801"/>
    </source>
</evidence>
<name>W6MS71_9ASCO</name>
<reference evidence="9" key="2">
    <citation type="submission" date="2014-02" db="EMBL/GenBank/DDBJ databases">
        <title>Complete DNA sequence of /Kuraishia capsulata/ illustrates novel genomic features among budding yeasts (/Saccharomycotina/).</title>
        <authorList>
            <person name="Morales L."/>
            <person name="Noel B."/>
            <person name="Porcel B."/>
            <person name="Marcet-Houben M."/>
            <person name="Hullo M-F."/>
            <person name="Sacerdot C."/>
            <person name="Tekaia F."/>
            <person name="Leh-Louis V."/>
            <person name="Despons L."/>
            <person name="Khanna V."/>
            <person name="Aury J-M."/>
            <person name="Barbe V."/>
            <person name="Couloux A."/>
            <person name="Labadie K."/>
            <person name="Pelletier E."/>
            <person name="Souciet J-L."/>
            <person name="Boekhout T."/>
            <person name="Gabaldon T."/>
            <person name="Wincker P."/>
            <person name="Dujon B."/>
        </authorList>
    </citation>
    <scope>NUCLEOTIDE SEQUENCE</scope>
    <source>
        <strain evidence="9">CBS 1993</strain>
    </source>
</reference>
<dbReference type="GeneID" id="34522624"/>
<dbReference type="AlphaFoldDB" id="W6MS71"/>
<evidence type="ECO:0000256" key="1">
    <source>
        <dbReference type="ARBA" id="ARBA00001070"/>
    </source>
</evidence>
<dbReference type="GO" id="GO:0006508">
    <property type="term" value="P:proteolysis"/>
    <property type="evidence" value="ECO:0007669"/>
    <property type="project" value="UniProtKB-KW"/>
</dbReference>
<dbReference type="RefSeq" id="XP_022461236.1">
    <property type="nucleotide sequence ID" value="XM_022600412.1"/>
</dbReference>
<proteinExistence type="inferred from homology"/>
<dbReference type="InterPro" id="IPR023302">
    <property type="entry name" value="Pept_S9A_N"/>
</dbReference>
<dbReference type="Pfam" id="PF00326">
    <property type="entry name" value="Peptidase_S9"/>
    <property type="match status" value="1"/>
</dbReference>
<organism evidence="9 10">
    <name type="scientific">Kuraishia capsulata CBS 1993</name>
    <dbReference type="NCBI Taxonomy" id="1382522"/>
    <lineage>
        <taxon>Eukaryota</taxon>
        <taxon>Fungi</taxon>
        <taxon>Dikarya</taxon>
        <taxon>Ascomycota</taxon>
        <taxon>Saccharomycotina</taxon>
        <taxon>Pichiomycetes</taxon>
        <taxon>Pichiales</taxon>
        <taxon>Pichiaceae</taxon>
        <taxon>Kuraishia</taxon>
    </lineage>
</organism>
<dbReference type="STRING" id="1382522.W6MS71"/>
<keyword evidence="10" id="KW-1185">Reference proteome</keyword>
<dbReference type="SUPFAM" id="SSF50993">
    <property type="entry name" value="Peptidase/esterase 'gauge' domain"/>
    <property type="match status" value="1"/>
</dbReference>
<dbReference type="GO" id="GO:0070012">
    <property type="term" value="F:oligopeptidase activity"/>
    <property type="evidence" value="ECO:0007669"/>
    <property type="project" value="TreeGrafter"/>
</dbReference>
<evidence type="ECO:0000256" key="3">
    <source>
        <dbReference type="ARBA" id="ARBA00022670"/>
    </source>
</evidence>
<dbReference type="HOGENOM" id="CLU_011290_1_1_1"/>
<dbReference type="Pfam" id="PF02897">
    <property type="entry name" value="Peptidase_S9_N"/>
    <property type="match status" value="1"/>
</dbReference>
<evidence type="ECO:0000256" key="6">
    <source>
        <dbReference type="RuleBase" id="RU368024"/>
    </source>
</evidence>
<protein>
    <recommendedName>
        <fullName evidence="6">Prolyl endopeptidase</fullName>
        <ecNumber evidence="6">3.4.21.-</ecNumber>
    </recommendedName>
</protein>
<dbReference type="Proteomes" id="UP000019384">
    <property type="component" value="Unassembled WGS sequence"/>
</dbReference>
<feature type="domain" description="Peptidase S9A N-terminal" evidence="8">
    <location>
        <begin position="7"/>
        <end position="401"/>
    </location>
</feature>
<dbReference type="InterPro" id="IPR051167">
    <property type="entry name" value="Prolyl_oligopep/macrocyclase"/>
</dbReference>
<dbReference type="SUPFAM" id="SSF53474">
    <property type="entry name" value="alpha/beta-Hydrolases"/>
    <property type="match status" value="1"/>
</dbReference>